<keyword evidence="3" id="KW-0238">DNA-binding</keyword>
<keyword evidence="4" id="KW-0804">Transcription</keyword>
<dbReference type="PANTHER" id="PTHR43214">
    <property type="entry name" value="TWO-COMPONENT RESPONSE REGULATOR"/>
    <property type="match status" value="1"/>
</dbReference>
<evidence type="ECO:0000256" key="5">
    <source>
        <dbReference type="PROSITE-ProRule" id="PRU00169"/>
    </source>
</evidence>
<sequence>MNRKIRILIIEDHPLMANATKDQLAKIEFVEVVGLAYDAWAGLKLVEDLTPDMVFLDFNLPDLFGDEVARRIKAKHPHMHIIIFSGIDLTDLYNCFIEIQVSGIISKESMGEVLVDMINSIMKGQTIVPLSVFHQLRLSGHAAPREVLSEDEHNLMEMVIKGYTNEQIALEIHMSKRSVDNYLKKIYQKLGVKLRTQAISNYLENHQR</sequence>
<dbReference type="InterPro" id="IPR058245">
    <property type="entry name" value="NreC/VraR/RcsB-like_REC"/>
</dbReference>
<gene>
    <name evidence="8" type="ORF">VF724_11075</name>
</gene>
<keyword evidence="2" id="KW-0805">Transcription regulation</keyword>
<dbReference type="PROSITE" id="PS50110">
    <property type="entry name" value="RESPONSE_REGULATORY"/>
    <property type="match status" value="1"/>
</dbReference>
<dbReference type="CDD" id="cd06170">
    <property type="entry name" value="LuxR_C_like"/>
    <property type="match status" value="1"/>
</dbReference>
<evidence type="ECO:0000256" key="4">
    <source>
        <dbReference type="ARBA" id="ARBA00023163"/>
    </source>
</evidence>
<name>A0ABU5ZI76_9BACL</name>
<dbReference type="EMBL" id="JAYJLD010000014">
    <property type="protein sequence ID" value="MEB3102204.1"/>
    <property type="molecule type" value="Genomic_DNA"/>
</dbReference>
<evidence type="ECO:0000259" key="6">
    <source>
        <dbReference type="PROSITE" id="PS50043"/>
    </source>
</evidence>
<dbReference type="InterPro" id="IPR016032">
    <property type="entry name" value="Sig_transdc_resp-reg_C-effctor"/>
</dbReference>
<dbReference type="InterPro" id="IPR000792">
    <property type="entry name" value="Tscrpt_reg_LuxR_C"/>
</dbReference>
<dbReference type="Pfam" id="PF00072">
    <property type="entry name" value="Response_reg"/>
    <property type="match status" value="1"/>
</dbReference>
<evidence type="ECO:0000256" key="3">
    <source>
        <dbReference type="ARBA" id="ARBA00023125"/>
    </source>
</evidence>
<feature type="modified residue" description="4-aspartylphosphate" evidence="5">
    <location>
        <position position="57"/>
    </location>
</feature>
<dbReference type="Pfam" id="PF00196">
    <property type="entry name" value="GerE"/>
    <property type="match status" value="1"/>
</dbReference>
<dbReference type="SMART" id="SM00421">
    <property type="entry name" value="HTH_LUXR"/>
    <property type="match status" value="1"/>
</dbReference>
<dbReference type="Gene3D" id="3.40.50.2300">
    <property type="match status" value="1"/>
</dbReference>
<evidence type="ECO:0000256" key="1">
    <source>
        <dbReference type="ARBA" id="ARBA00022553"/>
    </source>
</evidence>
<proteinExistence type="predicted"/>
<dbReference type="SUPFAM" id="SSF46894">
    <property type="entry name" value="C-terminal effector domain of the bipartite response regulators"/>
    <property type="match status" value="1"/>
</dbReference>
<organism evidence="8 9">
    <name type="scientific">Ferviditalea candida</name>
    <dbReference type="NCBI Taxonomy" id="3108399"/>
    <lineage>
        <taxon>Bacteria</taxon>
        <taxon>Bacillati</taxon>
        <taxon>Bacillota</taxon>
        <taxon>Bacilli</taxon>
        <taxon>Bacillales</taxon>
        <taxon>Paenibacillaceae</taxon>
        <taxon>Ferviditalea</taxon>
    </lineage>
</organism>
<evidence type="ECO:0000313" key="9">
    <source>
        <dbReference type="Proteomes" id="UP001310386"/>
    </source>
</evidence>
<keyword evidence="9" id="KW-1185">Reference proteome</keyword>
<dbReference type="CDD" id="cd17535">
    <property type="entry name" value="REC_NarL-like"/>
    <property type="match status" value="1"/>
</dbReference>
<evidence type="ECO:0000256" key="2">
    <source>
        <dbReference type="ARBA" id="ARBA00023015"/>
    </source>
</evidence>
<dbReference type="SMART" id="SM00448">
    <property type="entry name" value="REC"/>
    <property type="match status" value="1"/>
</dbReference>
<accession>A0ABU5ZI76</accession>
<dbReference type="PROSITE" id="PS50043">
    <property type="entry name" value="HTH_LUXR_2"/>
    <property type="match status" value="1"/>
</dbReference>
<protein>
    <submittedName>
        <fullName evidence="8">Response regulator transcription factor</fullName>
    </submittedName>
</protein>
<keyword evidence="1 5" id="KW-0597">Phosphoprotein</keyword>
<dbReference type="Proteomes" id="UP001310386">
    <property type="component" value="Unassembled WGS sequence"/>
</dbReference>
<comment type="caution">
    <text evidence="8">The sequence shown here is derived from an EMBL/GenBank/DDBJ whole genome shotgun (WGS) entry which is preliminary data.</text>
</comment>
<reference evidence="8" key="1">
    <citation type="submission" date="2023-12" db="EMBL/GenBank/DDBJ databases">
        <title>Fervidustalea candida gen. nov., sp. nov., a novel member of the family Paenibacillaceae isolated from a geothermal area.</title>
        <authorList>
            <person name="Li W.-J."/>
            <person name="Jiao J.-Y."/>
            <person name="Chen Y."/>
        </authorList>
    </citation>
    <scope>NUCLEOTIDE SEQUENCE</scope>
    <source>
        <strain evidence="8">SYSU GA230002</strain>
    </source>
</reference>
<dbReference type="PRINTS" id="PR00038">
    <property type="entry name" value="HTHLUXR"/>
</dbReference>
<feature type="domain" description="HTH luxR-type" evidence="6">
    <location>
        <begin position="141"/>
        <end position="206"/>
    </location>
</feature>
<dbReference type="InterPro" id="IPR001789">
    <property type="entry name" value="Sig_transdc_resp-reg_receiver"/>
</dbReference>
<dbReference type="PANTHER" id="PTHR43214:SF1">
    <property type="entry name" value="TRANSCRIPTIONAL REGULATORY PROTEIN COMA"/>
    <property type="match status" value="1"/>
</dbReference>
<dbReference type="RefSeq" id="WP_371754321.1">
    <property type="nucleotide sequence ID" value="NZ_JAYJLD010000014.1"/>
</dbReference>
<evidence type="ECO:0000259" key="7">
    <source>
        <dbReference type="PROSITE" id="PS50110"/>
    </source>
</evidence>
<feature type="domain" description="Response regulatory" evidence="7">
    <location>
        <begin position="6"/>
        <end position="122"/>
    </location>
</feature>
<evidence type="ECO:0000313" key="8">
    <source>
        <dbReference type="EMBL" id="MEB3102204.1"/>
    </source>
</evidence>
<dbReference type="InterPro" id="IPR011006">
    <property type="entry name" value="CheY-like_superfamily"/>
</dbReference>
<dbReference type="SUPFAM" id="SSF52172">
    <property type="entry name" value="CheY-like"/>
    <property type="match status" value="1"/>
</dbReference>
<dbReference type="InterPro" id="IPR039420">
    <property type="entry name" value="WalR-like"/>
</dbReference>